<dbReference type="AlphaFoldDB" id="A0A1I6AD44"/>
<dbReference type="Proteomes" id="UP000198727">
    <property type="component" value="Unassembled WGS sequence"/>
</dbReference>
<evidence type="ECO:0000313" key="1">
    <source>
        <dbReference type="EMBL" id="SFQ66628.1"/>
    </source>
</evidence>
<reference evidence="2" key="1">
    <citation type="submission" date="2016-10" db="EMBL/GenBank/DDBJ databases">
        <authorList>
            <person name="Varghese N."/>
            <person name="Submissions S."/>
        </authorList>
    </citation>
    <scope>NUCLEOTIDE SEQUENCE [LARGE SCALE GENOMIC DNA]</scope>
    <source>
        <strain evidence="2">CGMCC 4.5579</strain>
    </source>
</reference>
<sequence length="125" mass="14615">MYVRAILFDPCAYLTSSADGSVTRDDGINVVRHVFEQSQPDEVVLDRVIGAVHVVEHRNEHIREHVAGNENPAFFDQQCRMARGMRRMLNNADLRAIPRNLRSFNRQTRNEAEQVQWYLFGDFRR</sequence>
<organism evidence="1 2">
    <name type="scientific">Amycolatopsis arida</name>
    <dbReference type="NCBI Taxonomy" id="587909"/>
    <lineage>
        <taxon>Bacteria</taxon>
        <taxon>Bacillati</taxon>
        <taxon>Actinomycetota</taxon>
        <taxon>Actinomycetes</taxon>
        <taxon>Pseudonocardiales</taxon>
        <taxon>Pseudonocardiaceae</taxon>
        <taxon>Amycolatopsis</taxon>
    </lineage>
</organism>
<proteinExistence type="predicted"/>
<evidence type="ECO:0000313" key="2">
    <source>
        <dbReference type="Proteomes" id="UP000198727"/>
    </source>
</evidence>
<dbReference type="EMBL" id="FOWW01000012">
    <property type="protein sequence ID" value="SFQ66628.1"/>
    <property type="molecule type" value="Genomic_DNA"/>
</dbReference>
<name>A0A1I6AD44_9PSEU</name>
<protein>
    <submittedName>
        <fullName evidence="1">Uncharacterized protein</fullName>
    </submittedName>
</protein>
<keyword evidence="2" id="KW-1185">Reference proteome</keyword>
<accession>A0A1I6AD44</accession>
<gene>
    <name evidence="1" type="ORF">SAMN05421810_11221</name>
</gene>